<dbReference type="Proteomes" id="UP000673394">
    <property type="component" value="Unassembled WGS sequence"/>
</dbReference>
<keyword evidence="2 6" id="KW-0732">Signal</keyword>
<keyword evidence="1" id="KW-1003">Cell membrane</keyword>
<evidence type="ECO:0000256" key="3">
    <source>
        <dbReference type="ARBA" id="ARBA00023136"/>
    </source>
</evidence>
<organism evidence="7 8">
    <name type="scientific">Paenibacillus lignilyticus</name>
    <dbReference type="NCBI Taxonomy" id="1172615"/>
    <lineage>
        <taxon>Bacteria</taxon>
        <taxon>Bacillati</taxon>
        <taxon>Bacillota</taxon>
        <taxon>Bacilli</taxon>
        <taxon>Bacillales</taxon>
        <taxon>Paenibacillaceae</taxon>
        <taxon>Paenibacillus</taxon>
    </lineage>
</organism>
<dbReference type="InterPro" id="IPR050490">
    <property type="entry name" value="Bact_solute-bd_prot1"/>
</dbReference>
<comment type="caution">
    <text evidence="7">The sequence shown here is derived from an EMBL/GenBank/DDBJ whole genome shotgun (WGS) entry which is preliminary data.</text>
</comment>
<keyword evidence="8" id="KW-1185">Reference proteome</keyword>
<dbReference type="InterPro" id="IPR006059">
    <property type="entry name" value="SBP"/>
</dbReference>
<dbReference type="PANTHER" id="PTHR43649">
    <property type="entry name" value="ARABINOSE-BINDING PROTEIN-RELATED"/>
    <property type="match status" value="1"/>
</dbReference>
<keyword evidence="5" id="KW-0449">Lipoprotein</keyword>
<protein>
    <submittedName>
        <fullName evidence="7">Extracellular solute-binding protein</fullName>
    </submittedName>
</protein>
<feature type="chain" id="PRO_5047172720" evidence="6">
    <location>
        <begin position="21"/>
        <end position="550"/>
    </location>
</feature>
<evidence type="ECO:0000256" key="1">
    <source>
        <dbReference type="ARBA" id="ARBA00022475"/>
    </source>
</evidence>
<keyword evidence="4" id="KW-0564">Palmitate</keyword>
<dbReference type="PANTHER" id="PTHR43649:SF33">
    <property type="entry name" value="POLYGALACTURONAN_RHAMNOGALACTURONAN-BINDING PROTEIN YTCQ"/>
    <property type="match status" value="1"/>
</dbReference>
<proteinExistence type="predicted"/>
<evidence type="ECO:0000313" key="7">
    <source>
        <dbReference type="EMBL" id="MBP3963975.1"/>
    </source>
</evidence>
<dbReference type="Pfam" id="PF13416">
    <property type="entry name" value="SBP_bac_8"/>
    <property type="match status" value="1"/>
</dbReference>
<evidence type="ECO:0000256" key="2">
    <source>
        <dbReference type="ARBA" id="ARBA00022729"/>
    </source>
</evidence>
<dbReference type="RefSeq" id="WP_210658883.1">
    <property type="nucleotide sequence ID" value="NZ_JAGKSP010000005.1"/>
</dbReference>
<gene>
    <name evidence="7" type="ORF">I8J30_14760</name>
</gene>
<dbReference type="Gene3D" id="3.40.190.10">
    <property type="entry name" value="Periplasmic binding protein-like II"/>
    <property type="match status" value="2"/>
</dbReference>
<keyword evidence="3" id="KW-0472">Membrane</keyword>
<sequence>MTTRRLLIAVVVMTLTTTLAVCRGGNHGGIKDGEKSTANAASDSTATTDNAAAITVAEESAQSKEKFAVSYMDGLWDTAIPAPVGPAVTAINEKFDIDFKPRFIYMQEYPDKLAVTMAGGDLPDMIGQEGPDANFVKWAKQGAFLPLNDIIKNYPTLSQIPQDIWDSVSVDGNVYAIPRWFPKKYGKRPVIRKDWLDNLGLKMPTNYEELKHALVAFTKQDPDKNGRNDTLGMGISSVGTGLLYGAAMSVGWDSGAWYYKNDKGQLIPGTITSRHKDEIQFLADLYKEGALSKDWAVAKQSDVRNDFFTGKYGMYFEQPYDFNQKRFTALRELQPTANLAIIPPFAQEDGLSGYVASGKGFYQMIMLNGNLKDQPEKADRILGMLDYMSTFVPWEQRNADHADFDWQNGGLGKGYEIKDGIPVDIPDAQDARPKSYLIGRYWAPNEEAVQPQNSFTDPLAKQFVQDAVETLKAVKFYKNPVDYITSAVADEKGSELDQAFTDHVTRMIVGNEKMDNWDTAVKEYLDNGGQEIIDDVNKIIREKNVTPGWE</sequence>
<evidence type="ECO:0000256" key="4">
    <source>
        <dbReference type="ARBA" id="ARBA00023139"/>
    </source>
</evidence>
<name>A0ABS5CDR3_9BACL</name>
<dbReference type="EMBL" id="JAGKSP010000005">
    <property type="protein sequence ID" value="MBP3963975.1"/>
    <property type="molecule type" value="Genomic_DNA"/>
</dbReference>
<evidence type="ECO:0000313" key="8">
    <source>
        <dbReference type="Proteomes" id="UP000673394"/>
    </source>
</evidence>
<dbReference type="SUPFAM" id="SSF53850">
    <property type="entry name" value="Periplasmic binding protein-like II"/>
    <property type="match status" value="1"/>
</dbReference>
<accession>A0ABS5CDR3</accession>
<evidence type="ECO:0000256" key="6">
    <source>
        <dbReference type="SAM" id="SignalP"/>
    </source>
</evidence>
<feature type="signal peptide" evidence="6">
    <location>
        <begin position="1"/>
        <end position="20"/>
    </location>
</feature>
<reference evidence="7 8" key="1">
    <citation type="submission" date="2021-04" db="EMBL/GenBank/DDBJ databases">
        <title>Paenibacillus sp. DLE-14 whole genome sequence.</title>
        <authorList>
            <person name="Ham Y.J."/>
        </authorList>
    </citation>
    <scope>NUCLEOTIDE SEQUENCE [LARGE SCALE GENOMIC DNA]</scope>
    <source>
        <strain evidence="7 8">DLE-14</strain>
    </source>
</reference>
<evidence type="ECO:0000256" key="5">
    <source>
        <dbReference type="ARBA" id="ARBA00023288"/>
    </source>
</evidence>